<dbReference type="EMBL" id="UINC01169561">
    <property type="protein sequence ID" value="SVD73161.1"/>
    <property type="molecule type" value="Genomic_DNA"/>
</dbReference>
<evidence type="ECO:0008006" key="2">
    <source>
        <dbReference type="Google" id="ProtNLM"/>
    </source>
</evidence>
<evidence type="ECO:0000313" key="1">
    <source>
        <dbReference type="EMBL" id="SVD73161.1"/>
    </source>
</evidence>
<dbReference type="AlphaFoldDB" id="A0A382XRT7"/>
<name>A0A382XRT7_9ZZZZ</name>
<dbReference type="Gene3D" id="3.40.50.720">
    <property type="entry name" value="NAD(P)-binding Rossmann-like Domain"/>
    <property type="match status" value="1"/>
</dbReference>
<protein>
    <recommendedName>
        <fullName evidence="2">Pyrroline-5-carboxylate reductase catalytic N-terminal domain-containing protein</fullName>
    </recommendedName>
</protein>
<proteinExistence type="predicted"/>
<accession>A0A382XRT7</accession>
<reference evidence="1" key="1">
    <citation type="submission" date="2018-05" db="EMBL/GenBank/DDBJ databases">
        <authorList>
            <person name="Lanie J.A."/>
            <person name="Ng W.-L."/>
            <person name="Kazmierczak K.M."/>
            <person name="Andrzejewski T.M."/>
            <person name="Davidsen T.M."/>
            <person name="Wayne K.J."/>
            <person name="Tettelin H."/>
            <person name="Glass J.I."/>
            <person name="Rusch D."/>
            <person name="Podicherti R."/>
            <person name="Tsui H.-C.T."/>
            <person name="Winkler M.E."/>
        </authorList>
    </citation>
    <scope>NUCLEOTIDE SEQUENCE</scope>
</reference>
<sequence>MNKILLIGCGHMGSALLNAWHNKTSNYFSVVDPNKYMILRRTYKR</sequence>
<feature type="non-terminal residue" evidence="1">
    <location>
        <position position="45"/>
    </location>
</feature>
<organism evidence="1">
    <name type="scientific">marine metagenome</name>
    <dbReference type="NCBI Taxonomy" id="408172"/>
    <lineage>
        <taxon>unclassified sequences</taxon>
        <taxon>metagenomes</taxon>
        <taxon>ecological metagenomes</taxon>
    </lineage>
</organism>
<gene>
    <name evidence="1" type="ORF">METZ01_LOCUS426015</name>
</gene>